<reference evidence="2 3" key="1">
    <citation type="submission" date="2020-08" db="EMBL/GenBank/DDBJ databases">
        <title>Genomic Encyclopedia of Type Strains, Phase IV (KMG-IV): sequencing the most valuable type-strain genomes for metagenomic binning, comparative biology and taxonomic classification.</title>
        <authorList>
            <person name="Goeker M."/>
        </authorList>
    </citation>
    <scope>NUCLEOTIDE SEQUENCE [LARGE SCALE GENOMIC DNA]</scope>
    <source>
        <strain evidence="2 3">DSM 25622</strain>
    </source>
</reference>
<dbReference type="InterPro" id="IPR019704">
    <property type="entry name" value="Flagellar_assmbl_FliX_class2"/>
</dbReference>
<dbReference type="RefSeq" id="WP_184516244.1">
    <property type="nucleotide sequence ID" value="NZ_JACIJD010000006.1"/>
</dbReference>
<protein>
    <recommendedName>
        <fullName evidence="4">Class II flagellar assembly regulator</fullName>
    </recommendedName>
</protein>
<feature type="region of interest" description="Disordered" evidence="1">
    <location>
        <begin position="1"/>
        <end position="39"/>
    </location>
</feature>
<dbReference type="Pfam" id="PF10768">
    <property type="entry name" value="FliX"/>
    <property type="match status" value="1"/>
</dbReference>
<organism evidence="2 3">
    <name type="scientific">Muricoccus pecuniae</name>
    <dbReference type="NCBI Taxonomy" id="693023"/>
    <lineage>
        <taxon>Bacteria</taxon>
        <taxon>Pseudomonadati</taxon>
        <taxon>Pseudomonadota</taxon>
        <taxon>Alphaproteobacteria</taxon>
        <taxon>Acetobacterales</taxon>
        <taxon>Roseomonadaceae</taxon>
        <taxon>Muricoccus</taxon>
    </lineage>
</organism>
<proteinExistence type="predicted"/>
<evidence type="ECO:0000313" key="3">
    <source>
        <dbReference type="Proteomes" id="UP000580654"/>
    </source>
</evidence>
<dbReference type="GO" id="GO:0044781">
    <property type="term" value="P:bacterial-type flagellum organization"/>
    <property type="evidence" value="ECO:0007669"/>
    <property type="project" value="InterPro"/>
</dbReference>
<evidence type="ECO:0000256" key="1">
    <source>
        <dbReference type="SAM" id="MobiDB-lite"/>
    </source>
</evidence>
<dbReference type="EMBL" id="JACIJD010000006">
    <property type="protein sequence ID" value="MBB5693664.1"/>
    <property type="molecule type" value="Genomic_DNA"/>
</dbReference>
<evidence type="ECO:0000313" key="2">
    <source>
        <dbReference type="EMBL" id="MBB5693664.1"/>
    </source>
</evidence>
<keyword evidence="3" id="KW-1185">Reference proteome</keyword>
<dbReference type="Proteomes" id="UP000580654">
    <property type="component" value="Unassembled WGS sequence"/>
</dbReference>
<gene>
    <name evidence="2" type="ORF">FHS87_001697</name>
</gene>
<accession>A0A840YIB8</accession>
<evidence type="ECO:0008006" key="4">
    <source>
        <dbReference type="Google" id="ProtNLM"/>
    </source>
</evidence>
<dbReference type="AlphaFoldDB" id="A0A840YIB8"/>
<name>A0A840YIB8_9PROT</name>
<feature type="compositionally biased region" description="Gly residues" evidence="1">
    <location>
        <begin position="1"/>
        <end position="11"/>
    </location>
</feature>
<comment type="caution">
    <text evidence="2">The sequence shown here is derived from an EMBL/GenBank/DDBJ whole genome shotgun (WGS) entry which is preliminary data.</text>
</comment>
<sequence>MIGINGTGRAGMAGPARPAARGGGGFRLSQPAAREAEGAAAAAPATAVGLVALQEAGDDAERDRRGHARARDLLKEMSALQAEMLGSGVDPARLTRIAALAEGEQPADPVLADALAGIALRARIELARHGLAIA</sequence>